<organism evidence="9 10">
    <name type="scientific">Mytilus galloprovincialis</name>
    <name type="common">Mediterranean mussel</name>
    <dbReference type="NCBI Taxonomy" id="29158"/>
    <lineage>
        <taxon>Eukaryota</taxon>
        <taxon>Metazoa</taxon>
        <taxon>Spiralia</taxon>
        <taxon>Lophotrochozoa</taxon>
        <taxon>Mollusca</taxon>
        <taxon>Bivalvia</taxon>
        <taxon>Autobranchia</taxon>
        <taxon>Pteriomorphia</taxon>
        <taxon>Mytilida</taxon>
        <taxon>Mytiloidea</taxon>
        <taxon>Mytilidae</taxon>
        <taxon>Mytilinae</taxon>
        <taxon>Mytilus</taxon>
    </lineage>
</organism>
<dbReference type="Pfam" id="PF00580">
    <property type="entry name" value="UvrD-helicase"/>
    <property type="match status" value="1"/>
</dbReference>
<comment type="caution">
    <text evidence="9">The sequence shown here is derived from an EMBL/GenBank/DDBJ whole genome shotgun (WGS) entry which is preliminary data.</text>
</comment>
<dbReference type="SUPFAM" id="SSF48452">
    <property type="entry name" value="TPR-like"/>
    <property type="match status" value="2"/>
</dbReference>
<feature type="region of interest" description="Disordered" evidence="7">
    <location>
        <begin position="214"/>
        <end position="241"/>
    </location>
</feature>
<feature type="compositionally biased region" description="Basic residues" evidence="7">
    <location>
        <begin position="2544"/>
        <end position="2560"/>
    </location>
</feature>
<keyword evidence="4 5" id="KW-0067">ATP-binding</keyword>
<dbReference type="SUPFAM" id="SSF52540">
    <property type="entry name" value="P-loop containing nucleoside triphosphate hydrolases"/>
    <property type="match status" value="1"/>
</dbReference>
<evidence type="ECO:0000256" key="6">
    <source>
        <dbReference type="SAM" id="Coils"/>
    </source>
</evidence>
<name>A0A8B6F244_MYTGA</name>
<dbReference type="InterPro" id="IPR011990">
    <property type="entry name" value="TPR-like_helical_dom_sf"/>
</dbReference>
<protein>
    <recommendedName>
        <fullName evidence="8">UvrD-like helicase ATP-binding domain-containing protein</fullName>
    </recommendedName>
</protein>
<keyword evidence="1 5" id="KW-0547">Nucleotide-binding</keyword>
<dbReference type="InterPro" id="IPR039904">
    <property type="entry name" value="TRANK1"/>
</dbReference>
<gene>
    <name evidence="9" type="ORF">MGAL_10B073340</name>
</gene>
<dbReference type="Gene3D" id="3.40.50.300">
    <property type="entry name" value="P-loop containing nucleotide triphosphate hydrolases"/>
    <property type="match status" value="2"/>
</dbReference>
<dbReference type="GO" id="GO:0016787">
    <property type="term" value="F:hydrolase activity"/>
    <property type="evidence" value="ECO:0007669"/>
    <property type="project" value="UniProtKB-UniRule"/>
</dbReference>
<dbReference type="GO" id="GO:0004386">
    <property type="term" value="F:helicase activity"/>
    <property type="evidence" value="ECO:0007669"/>
    <property type="project" value="UniProtKB-UniRule"/>
</dbReference>
<accession>A0A8B6F244</accession>
<feature type="region of interest" description="Disordered" evidence="7">
    <location>
        <begin position="2315"/>
        <end position="2335"/>
    </location>
</feature>
<feature type="compositionally biased region" description="Basic and acidic residues" evidence="7">
    <location>
        <begin position="216"/>
        <end position="225"/>
    </location>
</feature>
<feature type="compositionally biased region" description="Polar residues" evidence="7">
    <location>
        <begin position="2360"/>
        <end position="2371"/>
    </location>
</feature>
<keyword evidence="10" id="KW-1185">Reference proteome</keyword>
<feature type="compositionally biased region" description="Basic and acidic residues" evidence="7">
    <location>
        <begin position="2534"/>
        <end position="2543"/>
    </location>
</feature>
<sequence>MQLYQLVTTHNRVHGIQSLPGFASVIQIEQLIAHLDKEFPNEQSPNLIEKVVDCFLRNGGRVDRGGQICITNAVERQWYNLLNTLICDHHCDPQYLNLESCNTPIHSALFLGLHKDPGNFSVFNKCLELYAKNPDKYASLDPKQLDINEDTLFHLVAKETYSIKLKQVAVILQQKRVPCKVQNKDGKFPLDYLIAKDPRYKILQKAVEYDTSQMKTAEKQKKTTDEPTIPKPTVEKRQDPSILNMERIKDKPKQYDKSIDSKPKIQPKITNESYLSQIRKMIDSISPKQSVLDHSSGDLNVEKIPVDKEDVDESEIDQMDLGIWHGSLEGKQWEVECTSVVLKSLQSNRIKKVYKERIVKIVNALASGIYSKSLFKPLVTGSDRIKLFESKISSASRLIWEIGKQFSDRLTMQCEQHVNVYTDIIRIWEVVMEHKNIHQAVEKIVSSIEKSHEKGASCLIQKKLCGMKAGNIDFNTQQNNQNDNRELKTPNIYVESDRGKENLAEEISFFPPASSKETEYNTIKFYTFSSNVALNILHRMKGEFPFRVTDVEYQITNLPFDAPIVLIGRSGTGKTTCCVYRLWYRFQQFWWPKIIDQATPDDLQIEHTDFKEMTEDRKETFFPDKQESMNDHVVDESLHAEIRETNVKSSEACFNKSSSACDEDESNQCSIGKKDAKDEMRCDENDDELRQIFITKNDVLCREVQKMFKGFVEGDEMTSRLFQTKDDELPNRFQDIKKLQYPVFITAKHFWLMLDATLGPPYYFERHIDGSPKSEIQGWTDIDDMQIILDDEFDYEYSDDSESDEEEEEVDQNITLVKNKRTRMKKVDPRREVTYEVFEDVIWPRIIGKFKKHKGKYHPSLVWTEIMSIIKGSYEAIYGGRFLDKNSYFEIGKKQAPAFVDEREILYSFFLEYEHIRQNKHMFDQTDLVQNLYQRFRKQKNPKWKVNEIYVDEAQDFAQAELFLLIKLCESPHGMFVTGDTAQSIMKGIAFRFKDLVSLFHYASKDSSVKTVGVSVQPDHIYELPHNYRSHSGITAVATSVLDILKDLFPDSFDSLPSDQCLFKGPKPVLLETISSNSLSLILCENVRETSKIEFGAHQAILVVNDKARDNIPEEMKSGLILTLYEAKGLEFDDVLLYNIFTDSEATKEWRVVLSFLEKLVKKASNNESNIPLQMSTDLRPLPFNPKQHKVLNSELKQLYTAITRARQNVWIYDEDKEQRKPMFEYFQALHLVELVEEDKEVKSFTRKSTPREWVDKGEEFMKLKMYTQAVKCFKTAGDSRMEDVAHAYQHYKIASTLSQNSPQWKEELFQATLKFLEAKKTKEAAKCLETAKQFDLAAELYEKREQFEKAAEMYRRTKKPQESCKYYERAGRYEKSIDVHLENKQFEEAIHSLHRYQENPNPEKTKVRDNQTEDQINRNAAEYYHTQGNRDAMKKALNRIRDISCRVMFLEKKFDGENDYIKLAASILLENGQTRKAASLYVDYGYAQEALPLFRKDKETYMIGICLYLDSLTQITIRPDGSALCSYSTNTKEMTTQLEEAIFYFNKCRNKNRDRKCNYGEVTDEIGKSNLLLGRLTGQQRFIGTAFNCFVKRKPHSNEVGKLECLSWMVNNSNLKVDTNLSKVMIGMENLFKIFLILVPLSKLSKLSTRFTEQKKEQFLRDNGVKIEIGKHYYNPIHKPRILEVLTKVRDPVTPKTVKTVVDDVPAIYKLIVEDLLKKTKLWLYKIRKSIEEERQKLKTLSTPTLKSPHFKDSSLRDIKTKVSFTHSDFLQLIRLDMHNVKLEQILNDCNTKLDLNFEQNLMINQSEQRSFQFLKCRRLMEDLIHTVPHISNTKPDLFEILIGVRSQMEIYFESEMASSKKIEKSVARLFELIFFKKVFGLQQKVNDCLTNLESTVLHERKKNTLTRQEAYISGFFSKINVQDPFALSVVRSFQESVDYLKLYHNPYRALKKFSIFISRINKQQSEETMPELTLLLIWVRYFTLIGLSMQSKFCGMQKSGKKCHFVIPSSYITTSKFVERCMFYSNAWTTDAIICASKETSISDDIPDFLEKNIEILAGISGNINILGIIFKRLDKYLHLNKSSEQLTRDDKALSSIIDMAEDVILLSMVYIINMEEGMSYKLEPFLLKEFAFLENSERYPRNIYEAIRGIQNSSGIANICVCVNNLLKQKGDSLIKCAWDNQKKHISREQIESVFNTRDSFFLPQTIRILSDPTSYAQETNEEIQTIQQEIEIDDEEIRTVREDQVTVEKKKIENFILQTLKVKENLQSKVSIGNEEYLDSDDLLFAVVSVNEAGCYVCGCSFEGFGNDEEEDGAGITTNHEHDHASPTSSTVSMSLKSIARSMSSTTTEHFPVATSARTQSSIPTEQHSARYLSQRSVSLESKDNRDFVRSLSSTSEDQARLTMQAFEEHTASLSHKTNMKQVQIFYEDYKKYIKPGLEKVGQFIAKYELSSGDISERYGQDEIRISKLLTRFEDCNTELAEMIKSKQWKTIKNVEKKLHQLLQLKSELRDSVKELSSVELKTDIAEPHNDIAELEYKPQNKKNKHRNKGRGKNNWRKIDVNVVD</sequence>
<dbReference type="Gene3D" id="1.25.40.20">
    <property type="entry name" value="Ankyrin repeat-containing domain"/>
    <property type="match status" value="1"/>
</dbReference>
<feature type="coiled-coil region" evidence="6">
    <location>
        <begin position="2220"/>
        <end position="2247"/>
    </location>
</feature>
<feature type="region of interest" description="Disordered" evidence="7">
    <location>
        <begin position="2534"/>
        <end position="2569"/>
    </location>
</feature>
<evidence type="ECO:0000313" key="9">
    <source>
        <dbReference type="EMBL" id="VDI43179.1"/>
    </source>
</evidence>
<dbReference type="InterPro" id="IPR014016">
    <property type="entry name" value="UvrD-like_ATP-bd"/>
</dbReference>
<dbReference type="EMBL" id="UYJE01006115">
    <property type="protein sequence ID" value="VDI43179.1"/>
    <property type="molecule type" value="Genomic_DNA"/>
</dbReference>
<evidence type="ECO:0000313" key="10">
    <source>
        <dbReference type="Proteomes" id="UP000596742"/>
    </source>
</evidence>
<reference evidence="9" key="1">
    <citation type="submission" date="2018-11" db="EMBL/GenBank/DDBJ databases">
        <authorList>
            <person name="Alioto T."/>
            <person name="Alioto T."/>
        </authorList>
    </citation>
    <scope>NUCLEOTIDE SEQUENCE</scope>
</reference>
<evidence type="ECO:0000256" key="1">
    <source>
        <dbReference type="ARBA" id="ARBA00022741"/>
    </source>
</evidence>
<feature type="domain" description="UvrD-like helicase ATP-binding" evidence="8">
    <location>
        <begin position="547"/>
        <end position="1031"/>
    </location>
</feature>
<evidence type="ECO:0000256" key="4">
    <source>
        <dbReference type="ARBA" id="ARBA00022840"/>
    </source>
</evidence>
<keyword evidence="3 5" id="KW-0347">Helicase</keyword>
<evidence type="ECO:0000256" key="7">
    <source>
        <dbReference type="SAM" id="MobiDB-lite"/>
    </source>
</evidence>
<evidence type="ECO:0000256" key="5">
    <source>
        <dbReference type="PROSITE-ProRule" id="PRU00560"/>
    </source>
</evidence>
<evidence type="ECO:0000256" key="3">
    <source>
        <dbReference type="ARBA" id="ARBA00022806"/>
    </source>
</evidence>
<dbReference type="OrthoDB" id="3156807at2759"/>
<keyword evidence="6" id="KW-0175">Coiled coil</keyword>
<dbReference type="InterPro" id="IPR027417">
    <property type="entry name" value="P-loop_NTPase"/>
</dbReference>
<dbReference type="GO" id="GO:0005524">
    <property type="term" value="F:ATP binding"/>
    <property type="evidence" value="ECO:0007669"/>
    <property type="project" value="UniProtKB-UniRule"/>
</dbReference>
<evidence type="ECO:0000256" key="2">
    <source>
        <dbReference type="ARBA" id="ARBA00022801"/>
    </source>
</evidence>
<dbReference type="PANTHER" id="PTHR21529:SF4">
    <property type="entry name" value="TPR AND ANKYRIN REPEAT-CONTAINING PROTEIN 1"/>
    <property type="match status" value="1"/>
</dbReference>
<dbReference type="PANTHER" id="PTHR21529">
    <property type="entry name" value="MAMMARY TURMOR VIRUS RECEPTOR HOMOLOG 1, 2 MTVR1, 2"/>
    <property type="match status" value="1"/>
</dbReference>
<dbReference type="Proteomes" id="UP000596742">
    <property type="component" value="Unassembled WGS sequence"/>
</dbReference>
<dbReference type="PROSITE" id="PS51198">
    <property type="entry name" value="UVRD_HELICASE_ATP_BIND"/>
    <property type="match status" value="1"/>
</dbReference>
<evidence type="ECO:0000259" key="8">
    <source>
        <dbReference type="PROSITE" id="PS51198"/>
    </source>
</evidence>
<dbReference type="InterPro" id="IPR036770">
    <property type="entry name" value="Ankyrin_rpt-contain_sf"/>
</dbReference>
<proteinExistence type="predicted"/>
<keyword evidence="2 5" id="KW-0378">Hydrolase</keyword>
<feature type="region of interest" description="Disordered" evidence="7">
    <location>
        <begin position="2351"/>
        <end position="2371"/>
    </location>
</feature>
<feature type="binding site" evidence="5">
    <location>
        <begin position="568"/>
        <end position="575"/>
    </location>
    <ligand>
        <name>ATP</name>
        <dbReference type="ChEBI" id="CHEBI:30616"/>
    </ligand>
</feature>